<reference evidence="1" key="1">
    <citation type="submission" date="2023-04" db="EMBL/GenBank/DDBJ databases">
        <title>Draft Genome sequencing of Naganishia species isolated from polar environments using Oxford Nanopore Technology.</title>
        <authorList>
            <person name="Leo P."/>
            <person name="Venkateswaran K."/>
        </authorList>
    </citation>
    <scope>NUCLEOTIDE SEQUENCE</scope>
    <source>
        <strain evidence="1">MNA-CCFEE 5425</strain>
    </source>
</reference>
<sequence length="345" mass="37470">MLQKKKDAKGSVGEGVGLLIAFNILWLMFVWTYMKISFTSPGWAAELVPKASAPEESMFTTTNTGTPYQYIGTTPEGNLHADSISAAAVVSSSPDLDNSSTMTAAQKYASAHRRSLNSMTSVDRPHQASRRIPEDEDLDIDPSDLDGPRNMLPAEISLFTKVRSSSHPANPESTPPLVQGPSSPTLASQISTRDPSPPMDPDHSGIQPSESSNSRSTMGVGGGYRVSDVSNIETCDSHTPLQPIAEVPSTNGQGPTEATTENSESSTPFQRSASGNDVKRSDDDRERTQAALETPAIQPQQPEWLHERPLPPHYPGLAYCRYCRIFKPHRTHHCRHCGTCVLAME</sequence>
<proteinExistence type="predicted"/>
<protein>
    <submittedName>
        <fullName evidence="1">Uncharacterized protein</fullName>
    </submittedName>
</protein>
<keyword evidence="2" id="KW-1185">Reference proteome</keyword>
<organism evidence="1 2">
    <name type="scientific">Naganishia vaughanmartiniae</name>
    <dbReference type="NCBI Taxonomy" id="1424756"/>
    <lineage>
        <taxon>Eukaryota</taxon>
        <taxon>Fungi</taxon>
        <taxon>Dikarya</taxon>
        <taxon>Basidiomycota</taxon>
        <taxon>Agaricomycotina</taxon>
        <taxon>Tremellomycetes</taxon>
        <taxon>Filobasidiales</taxon>
        <taxon>Filobasidiaceae</taxon>
        <taxon>Naganishia</taxon>
    </lineage>
</organism>
<evidence type="ECO:0000313" key="2">
    <source>
        <dbReference type="Proteomes" id="UP001243375"/>
    </source>
</evidence>
<name>A0ACC2XE91_9TREE</name>
<evidence type="ECO:0000313" key="1">
    <source>
        <dbReference type="EMBL" id="KAJ9122365.1"/>
    </source>
</evidence>
<dbReference type="EMBL" id="JASBWU010000004">
    <property type="protein sequence ID" value="KAJ9122365.1"/>
    <property type="molecule type" value="Genomic_DNA"/>
</dbReference>
<dbReference type="Proteomes" id="UP001243375">
    <property type="component" value="Unassembled WGS sequence"/>
</dbReference>
<accession>A0ACC2XE91</accession>
<gene>
    <name evidence="1" type="ORF">QFC22_001787</name>
</gene>
<comment type="caution">
    <text evidence="1">The sequence shown here is derived from an EMBL/GenBank/DDBJ whole genome shotgun (WGS) entry which is preliminary data.</text>
</comment>